<sequence>MKNKKLFELSKKITENKIPGMKRESVQVIKGGIQKEIISDCACFGANACWGYGTSPCALNSCWAYFDQ</sequence>
<accession>A0A411DPS3</accession>
<name>A0A411DPS3_CHRID</name>
<protein>
    <submittedName>
        <fullName evidence="1">Ecotin</fullName>
    </submittedName>
</protein>
<dbReference type="EMBL" id="CP035532">
    <property type="protein sequence ID" value="QBA22320.1"/>
    <property type="molecule type" value="Genomic_DNA"/>
</dbReference>
<gene>
    <name evidence="1" type="ORF">EU348_14390</name>
</gene>
<organism evidence="1">
    <name type="scientific">Chryseobacterium indologenes</name>
    <name type="common">Flavobacterium indologenes</name>
    <dbReference type="NCBI Taxonomy" id="253"/>
    <lineage>
        <taxon>Bacteria</taxon>
        <taxon>Pseudomonadati</taxon>
        <taxon>Bacteroidota</taxon>
        <taxon>Flavobacteriia</taxon>
        <taxon>Flavobacteriales</taxon>
        <taxon>Weeksellaceae</taxon>
        <taxon>Chryseobacterium group</taxon>
        <taxon>Chryseobacterium</taxon>
    </lineage>
</organism>
<reference evidence="1" key="1">
    <citation type="submission" date="2019-01" db="EMBL/GenBank/DDBJ databases">
        <title>Whole Genome Sequencing for Putative Detection of Antimicrobial Resistance and Potential Virulence Factors in Chryseobacterium indologenes isolated from Nile Tilapia in Tanzania.</title>
        <authorList>
            <person name="Mwega E."/>
            <person name="Mutoloki S."/>
            <person name="Mugimba K."/>
            <person name="Colquhoun D."/>
            <person name="Mdegela R."/>
            <person name="Evensen O."/>
            <person name="Wasteson Y."/>
        </authorList>
    </citation>
    <scope>NUCLEOTIDE SEQUENCE [LARGE SCALE GENOMIC DNA]</scope>
    <source>
        <strain evidence="1">StR 01</strain>
    </source>
</reference>
<dbReference type="AlphaFoldDB" id="A0A411DPS3"/>
<proteinExistence type="predicted"/>
<evidence type="ECO:0000313" key="1">
    <source>
        <dbReference type="EMBL" id="QBA22320.1"/>
    </source>
</evidence>